<accession>A0A9W4WXM1</accession>
<dbReference type="Proteomes" id="UP001153678">
    <property type="component" value="Unassembled WGS sequence"/>
</dbReference>
<dbReference type="PRINTS" id="PR00070">
    <property type="entry name" value="DHFR"/>
</dbReference>
<proteinExistence type="inferred from homology"/>
<dbReference type="GO" id="GO:0005829">
    <property type="term" value="C:cytosol"/>
    <property type="evidence" value="ECO:0007669"/>
    <property type="project" value="TreeGrafter"/>
</dbReference>
<comment type="pathway">
    <text evidence="1">Cofactor biosynthesis; tetrahydrofolate biosynthesis; 5,6,7,8-tetrahydrofolate from 7,8-dihydrofolate: step 1/1.</text>
</comment>
<keyword evidence="10" id="KW-1185">Reference proteome</keyword>
<dbReference type="GO" id="GO:0046654">
    <property type="term" value="P:tetrahydrofolate biosynthetic process"/>
    <property type="evidence" value="ECO:0007669"/>
    <property type="project" value="InterPro"/>
</dbReference>
<evidence type="ECO:0000256" key="2">
    <source>
        <dbReference type="ARBA" id="ARBA00012856"/>
    </source>
</evidence>
<sequence>TDPLIKLEKEEIIQKLGSFGIFYSQELTLPLSQLSIGCRRKVQLIKIILQGANVLILDEPTNHIDLLSLEKIEHQLINFPGSIFAVSHDRYFNQKVSMDQNYLIGKNNELPWKVPTEMKYFSQITSGNTVLMGAKTFESIGKPLKNRHNIVITKNKEKYQNQQDKNLIFTSDLEGVLENYKGNKNQDIFVIGGREIYQQTYFYADFYYVSIVKGTYEGNIYFPFPNGEANEKQKKHSLEKPFKNCKLIKREEFSDFIAYIYKSIK</sequence>
<dbReference type="GO" id="GO:0046655">
    <property type="term" value="P:folic acid metabolic process"/>
    <property type="evidence" value="ECO:0007669"/>
    <property type="project" value="TreeGrafter"/>
</dbReference>
<dbReference type="GO" id="GO:0005524">
    <property type="term" value="F:ATP binding"/>
    <property type="evidence" value="ECO:0007669"/>
    <property type="project" value="InterPro"/>
</dbReference>
<evidence type="ECO:0000313" key="9">
    <source>
        <dbReference type="EMBL" id="CAI2194083.1"/>
    </source>
</evidence>
<dbReference type="Pfam" id="PF00005">
    <property type="entry name" value="ABC_tran"/>
    <property type="match status" value="1"/>
</dbReference>
<dbReference type="PROSITE" id="PS51330">
    <property type="entry name" value="DHFR_2"/>
    <property type="match status" value="1"/>
</dbReference>
<dbReference type="PANTHER" id="PTHR48069:SF3">
    <property type="entry name" value="DIHYDROFOLATE REDUCTASE"/>
    <property type="match status" value="1"/>
</dbReference>
<dbReference type="AlphaFoldDB" id="A0A9W4WXM1"/>
<dbReference type="PANTHER" id="PTHR48069">
    <property type="entry name" value="DIHYDROFOLATE REDUCTASE"/>
    <property type="match status" value="1"/>
</dbReference>
<dbReference type="EC" id="1.5.1.3" evidence="2"/>
<dbReference type="SUPFAM" id="SSF52540">
    <property type="entry name" value="P-loop containing nucleoside triphosphate hydrolases"/>
    <property type="match status" value="1"/>
</dbReference>
<dbReference type="OrthoDB" id="6500128at2759"/>
<dbReference type="GO" id="GO:0046452">
    <property type="term" value="P:dihydrofolate metabolic process"/>
    <property type="evidence" value="ECO:0007669"/>
    <property type="project" value="TreeGrafter"/>
</dbReference>
<dbReference type="CDD" id="cd00209">
    <property type="entry name" value="DHFR"/>
    <property type="match status" value="1"/>
</dbReference>
<dbReference type="GO" id="GO:0004146">
    <property type="term" value="F:dihydrofolate reductase activity"/>
    <property type="evidence" value="ECO:0007669"/>
    <property type="project" value="UniProtKB-EC"/>
</dbReference>
<dbReference type="GO" id="GO:0006730">
    <property type="term" value="P:one-carbon metabolic process"/>
    <property type="evidence" value="ECO:0007669"/>
    <property type="project" value="UniProtKB-KW"/>
</dbReference>
<evidence type="ECO:0000256" key="1">
    <source>
        <dbReference type="ARBA" id="ARBA00004903"/>
    </source>
</evidence>
<dbReference type="Gene3D" id="3.40.50.300">
    <property type="entry name" value="P-loop containing nucleotide triphosphate hydrolases"/>
    <property type="match status" value="1"/>
</dbReference>
<dbReference type="GO" id="GO:0016887">
    <property type="term" value="F:ATP hydrolysis activity"/>
    <property type="evidence" value="ECO:0007669"/>
    <property type="project" value="InterPro"/>
</dbReference>
<evidence type="ECO:0000256" key="3">
    <source>
        <dbReference type="ARBA" id="ARBA00018886"/>
    </source>
</evidence>
<comment type="similarity">
    <text evidence="7">Belongs to the dihydrofolate reductase family.</text>
</comment>
<dbReference type="InterPro" id="IPR024072">
    <property type="entry name" value="DHFR-like_dom_sf"/>
</dbReference>
<evidence type="ECO:0000256" key="4">
    <source>
        <dbReference type="ARBA" id="ARBA00022563"/>
    </source>
</evidence>
<dbReference type="InterPro" id="IPR012259">
    <property type="entry name" value="DHFR"/>
</dbReference>
<dbReference type="InterPro" id="IPR001796">
    <property type="entry name" value="DHFR_dom"/>
</dbReference>
<gene>
    <name evidence="9" type="ORF">FWILDA_LOCUS16398</name>
</gene>
<evidence type="ECO:0000256" key="7">
    <source>
        <dbReference type="RuleBase" id="RU004474"/>
    </source>
</evidence>
<evidence type="ECO:0000256" key="5">
    <source>
        <dbReference type="ARBA" id="ARBA00022857"/>
    </source>
</evidence>
<dbReference type="InterPro" id="IPR003439">
    <property type="entry name" value="ABC_transporter-like_ATP-bd"/>
</dbReference>
<evidence type="ECO:0000313" key="10">
    <source>
        <dbReference type="Proteomes" id="UP001153678"/>
    </source>
</evidence>
<protein>
    <recommendedName>
        <fullName evidence="3">Dihydrofolate reductase</fullName>
        <ecNumber evidence="2">1.5.1.3</ecNumber>
    </recommendedName>
</protein>
<comment type="caution">
    <text evidence="9">The sequence shown here is derived from an EMBL/GenBank/DDBJ whole genome shotgun (WGS) entry which is preliminary data.</text>
</comment>
<keyword evidence="5" id="KW-0521">NADP</keyword>
<evidence type="ECO:0000256" key="6">
    <source>
        <dbReference type="ARBA" id="ARBA00023002"/>
    </source>
</evidence>
<evidence type="ECO:0000259" key="8">
    <source>
        <dbReference type="PROSITE" id="PS51330"/>
    </source>
</evidence>
<reference evidence="9" key="1">
    <citation type="submission" date="2022-08" db="EMBL/GenBank/DDBJ databases">
        <authorList>
            <person name="Kallberg Y."/>
            <person name="Tangrot J."/>
            <person name="Rosling A."/>
        </authorList>
    </citation>
    <scope>NUCLEOTIDE SEQUENCE</scope>
    <source>
        <strain evidence="9">Wild A</strain>
    </source>
</reference>
<dbReference type="GO" id="GO:0050661">
    <property type="term" value="F:NADP binding"/>
    <property type="evidence" value="ECO:0007669"/>
    <property type="project" value="InterPro"/>
</dbReference>
<keyword evidence="4" id="KW-0554">One-carbon metabolism</keyword>
<dbReference type="Pfam" id="PF00186">
    <property type="entry name" value="DHFR_1"/>
    <property type="match status" value="1"/>
</dbReference>
<keyword evidence="6" id="KW-0560">Oxidoreductase</keyword>
<dbReference type="InterPro" id="IPR017925">
    <property type="entry name" value="DHFR_CS"/>
</dbReference>
<dbReference type="SUPFAM" id="SSF53597">
    <property type="entry name" value="Dihydrofolate reductase-like"/>
    <property type="match status" value="1"/>
</dbReference>
<name>A0A9W4WXM1_9GLOM</name>
<dbReference type="EMBL" id="CAMKVN010010433">
    <property type="protein sequence ID" value="CAI2194083.1"/>
    <property type="molecule type" value="Genomic_DNA"/>
</dbReference>
<dbReference type="PROSITE" id="PS00075">
    <property type="entry name" value="DHFR_1"/>
    <property type="match status" value="1"/>
</dbReference>
<feature type="non-terminal residue" evidence="9">
    <location>
        <position position="265"/>
    </location>
</feature>
<feature type="domain" description="DHFR" evidence="8">
    <location>
        <begin position="91"/>
        <end position="265"/>
    </location>
</feature>
<dbReference type="Gene3D" id="3.40.430.10">
    <property type="entry name" value="Dihydrofolate Reductase, subunit A"/>
    <property type="match status" value="1"/>
</dbReference>
<dbReference type="InterPro" id="IPR027417">
    <property type="entry name" value="P-loop_NTPase"/>
</dbReference>
<organism evidence="9 10">
    <name type="scientific">Funneliformis geosporum</name>
    <dbReference type="NCBI Taxonomy" id="1117311"/>
    <lineage>
        <taxon>Eukaryota</taxon>
        <taxon>Fungi</taxon>
        <taxon>Fungi incertae sedis</taxon>
        <taxon>Mucoromycota</taxon>
        <taxon>Glomeromycotina</taxon>
        <taxon>Glomeromycetes</taxon>
        <taxon>Glomerales</taxon>
        <taxon>Glomeraceae</taxon>
        <taxon>Funneliformis</taxon>
    </lineage>
</organism>